<protein>
    <submittedName>
        <fullName evidence="1">Kinase</fullName>
    </submittedName>
</protein>
<dbReference type="RefSeq" id="WP_126703673.1">
    <property type="nucleotide sequence ID" value="NZ_CP034593.1"/>
</dbReference>
<dbReference type="SUPFAM" id="SSF56112">
    <property type="entry name" value="Protein kinase-like (PK-like)"/>
    <property type="match status" value="1"/>
</dbReference>
<dbReference type="OrthoDB" id="3638028at2"/>
<gene>
    <name evidence="1" type="ORF">EJ997_05455</name>
</gene>
<keyword evidence="2" id="KW-1185">Reference proteome</keyword>
<organism evidence="1 2">
    <name type="scientific">Flaviflexus ciconiae</name>
    <dbReference type="NCBI Taxonomy" id="2496867"/>
    <lineage>
        <taxon>Bacteria</taxon>
        <taxon>Bacillati</taxon>
        <taxon>Actinomycetota</taxon>
        <taxon>Actinomycetes</taxon>
        <taxon>Actinomycetales</taxon>
        <taxon>Actinomycetaceae</taxon>
        <taxon>Flaviflexus</taxon>
    </lineage>
</organism>
<dbReference type="GO" id="GO:0016773">
    <property type="term" value="F:phosphotransferase activity, alcohol group as acceptor"/>
    <property type="evidence" value="ECO:0007669"/>
    <property type="project" value="InterPro"/>
</dbReference>
<dbReference type="InterPro" id="IPR011009">
    <property type="entry name" value="Kinase-like_dom_sf"/>
</dbReference>
<keyword evidence="1" id="KW-0418">Kinase</keyword>
<dbReference type="InterPro" id="IPR006748">
    <property type="entry name" value="NH2Glyco/OHUrea_AB-resist_kin"/>
</dbReference>
<accession>A0A3Q9G1L2</accession>
<name>A0A3Q9G1L2_9ACTO</name>
<reference evidence="1 2" key="1">
    <citation type="submission" date="2018-12" db="EMBL/GenBank/DDBJ databases">
        <title>Complete genome sequence of Flaviflexus sp. H23T48.</title>
        <authorList>
            <person name="Bae J.-W."/>
            <person name="Lee J.-Y."/>
        </authorList>
    </citation>
    <scope>NUCLEOTIDE SEQUENCE [LARGE SCALE GENOMIC DNA]</scope>
    <source>
        <strain evidence="1 2">H23T48</strain>
    </source>
</reference>
<proteinExistence type="predicted"/>
<keyword evidence="1" id="KW-0808">Transferase</keyword>
<evidence type="ECO:0000313" key="2">
    <source>
        <dbReference type="Proteomes" id="UP000280344"/>
    </source>
</evidence>
<dbReference type="GO" id="GO:0019748">
    <property type="term" value="P:secondary metabolic process"/>
    <property type="evidence" value="ECO:0007669"/>
    <property type="project" value="InterPro"/>
</dbReference>
<dbReference type="Pfam" id="PF04655">
    <property type="entry name" value="APH_6_hur"/>
    <property type="match status" value="1"/>
</dbReference>
<dbReference type="GO" id="GO:0016301">
    <property type="term" value="F:kinase activity"/>
    <property type="evidence" value="ECO:0007669"/>
    <property type="project" value="UniProtKB-KW"/>
</dbReference>
<sequence length="320" mass="35941">MTIEIPPSFAELLSNRHADPLLTREFPRHGTSGTEWLEALPRLLTKALNRWELTVDDADPGYIRTGNTAVVIDVLKGKKPAVLKLSWPFMEGAFEHLALREWDGVGAVRLEAAEPRDYALLLERLDHRRSLAGESILDACEVIGTLINTLDRPASPKFQTIAGRSKRWEDEFAGEHPRVPRRLLTQAGSHLKDLVADLKDETVDGTRLIHTDLHDTNVLTPLEPGRGNWLAIDPQAVAGEPAFAVAPMVWNRAEETAHSYNARNHVRMRADIISDVAGLDEERVRVWTFVRLVQNAVWAANENDEDGLTRYIFLAKMFAQ</sequence>
<dbReference type="EMBL" id="CP034593">
    <property type="protein sequence ID" value="AZQ76867.1"/>
    <property type="molecule type" value="Genomic_DNA"/>
</dbReference>
<dbReference type="Proteomes" id="UP000280344">
    <property type="component" value="Chromosome"/>
</dbReference>
<evidence type="ECO:0000313" key="1">
    <source>
        <dbReference type="EMBL" id="AZQ76867.1"/>
    </source>
</evidence>
<dbReference type="AlphaFoldDB" id="A0A3Q9G1L2"/>
<dbReference type="KEGG" id="flh:EJ997_05455"/>